<keyword evidence="1" id="KW-0472">Membrane</keyword>
<accession>A0A370I1K1</accession>
<protein>
    <recommendedName>
        <fullName evidence="4">YtkA-like protein</fullName>
    </recommendedName>
</protein>
<comment type="caution">
    <text evidence="2">The sequence shown here is derived from an EMBL/GenBank/DDBJ whole genome shotgun (WGS) entry which is preliminary data.</text>
</comment>
<dbReference type="EMBL" id="QQBC01000008">
    <property type="protein sequence ID" value="RDI64607.1"/>
    <property type="molecule type" value="Genomic_DNA"/>
</dbReference>
<keyword evidence="3" id="KW-1185">Reference proteome</keyword>
<organism evidence="2 3">
    <name type="scientific">Nocardia pseudobrasiliensis</name>
    <dbReference type="NCBI Taxonomy" id="45979"/>
    <lineage>
        <taxon>Bacteria</taxon>
        <taxon>Bacillati</taxon>
        <taxon>Actinomycetota</taxon>
        <taxon>Actinomycetes</taxon>
        <taxon>Mycobacteriales</taxon>
        <taxon>Nocardiaceae</taxon>
        <taxon>Nocardia</taxon>
    </lineage>
</organism>
<dbReference type="STRING" id="1210086.GCA_001613105_05607"/>
<dbReference type="Proteomes" id="UP000254869">
    <property type="component" value="Unassembled WGS sequence"/>
</dbReference>
<reference evidence="2 3" key="1">
    <citation type="submission" date="2018-07" db="EMBL/GenBank/DDBJ databases">
        <title>Genomic Encyclopedia of Type Strains, Phase IV (KMG-IV): sequencing the most valuable type-strain genomes for metagenomic binning, comparative biology and taxonomic classification.</title>
        <authorList>
            <person name="Goeker M."/>
        </authorList>
    </citation>
    <scope>NUCLEOTIDE SEQUENCE [LARGE SCALE GENOMIC DNA]</scope>
    <source>
        <strain evidence="2 3">DSM 44290</strain>
    </source>
</reference>
<evidence type="ECO:0000313" key="2">
    <source>
        <dbReference type="EMBL" id="RDI64607.1"/>
    </source>
</evidence>
<sequence>MTTDAARCTSMRVAALAAVVILVLAGILWLLWPSPPGSLTLRSGTARHLVTVTVAHPRLGDSALDIDLTDHDGRVVDTMVHLQVIDPRMGYAAPVVMAKPVRPGRFHVPAVSFMSTGPWELRLTLSPADGDDDRIGLPLWISG</sequence>
<keyword evidence="1" id="KW-0812">Transmembrane</keyword>
<keyword evidence="1" id="KW-1133">Transmembrane helix</keyword>
<evidence type="ECO:0000313" key="3">
    <source>
        <dbReference type="Proteomes" id="UP000254869"/>
    </source>
</evidence>
<evidence type="ECO:0000256" key="1">
    <source>
        <dbReference type="SAM" id="Phobius"/>
    </source>
</evidence>
<name>A0A370I1K1_9NOCA</name>
<evidence type="ECO:0008006" key="4">
    <source>
        <dbReference type="Google" id="ProtNLM"/>
    </source>
</evidence>
<feature type="transmembrane region" description="Helical" evidence="1">
    <location>
        <begin position="12"/>
        <end position="32"/>
    </location>
</feature>
<dbReference type="RefSeq" id="WP_068003791.1">
    <property type="nucleotide sequence ID" value="NZ_QQBC01000008.1"/>
</dbReference>
<gene>
    <name evidence="2" type="ORF">DFR76_108440</name>
</gene>
<proteinExistence type="predicted"/>
<dbReference type="AlphaFoldDB" id="A0A370I1K1"/>